<keyword evidence="2" id="KW-1185">Reference proteome</keyword>
<dbReference type="OrthoDB" id="4180885at2"/>
<dbReference type="EMBL" id="LAVA02000140">
    <property type="protein sequence ID" value="OIJ62765.1"/>
    <property type="molecule type" value="Genomic_DNA"/>
</dbReference>
<sequence length="227" mass="25110">MSHLPPSSQPLPEATLATLDRLGHPGEPLKALDVADLARRSALTPHQVRSLLEGRTVREPKTLEERVARRIKQVFDLHVKETAQTEGAVRKELARHLKISEKWAAALCTGRNLPNVRALYELERFFDVGRGFFTLTAAEALDLALAPVLRELCPPALPESGPPPEADAAETLQAVLRRFRDLPEDEQLRALMQQLQVDPQTVAFRGTKRPSSSQMAALLILALGDDE</sequence>
<dbReference type="InterPro" id="IPR010982">
    <property type="entry name" value="Lambda_DNA-bd_dom_sf"/>
</dbReference>
<reference evidence="1" key="1">
    <citation type="submission" date="2016-10" db="EMBL/GenBank/DDBJ databases">
        <title>Genome sequence of Streptomyces mangrovisoli MUSC 149.</title>
        <authorList>
            <person name="Lee L.-H."/>
            <person name="Ser H.-L."/>
        </authorList>
    </citation>
    <scope>NUCLEOTIDE SEQUENCE [LARGE SCALE GENOMIC DNA]</scope>
    <source>
        <strain evidence="1">MUSC 149</strain>
    </source>
</reference>
<organism evidence="1 2">
    <name type="scientific">Streptomyces mangrovisoli</name>
    <dbReference type="NCBI Taxonomy" id="1428628"/>
    <lineage>
        <taxon>Bacteria</taxon>
        <taxon>Bacillati</taxon>
        <taxon>Actinomycetota</taxon>
        <taxon>Actinomycetes</taxon>
        <taxon>Kitasatosporales</taxon>
        <taxon>Streptomycetaceae</taxon>
        <taxon>Streptomyces</taxon>
    </lineage>
</organism>
<evidence type="ECO:0000313" key="2">
    <source>
        <dbReference type="Proteomes" id="UP000034196"/>
    </source>
</evidence>
<proteinExistence type="predicted"/>
<dbReference type="GO" id="GO:0003677">
    <property type="term" value="F:DNA binding"/>
    <property type="evidence" value="ECO:0007669"/>
    <property type="project" value="InterPro"/>
</dbReference>
<comment type="caution">
    <text evidence="1">The sequence shown here is derived from an EMBL/GenBank/DDBJ whole genome shotgun (WGS) entry which is preliminary data.</text>
</comment>
<dbReference type="RefSeq" id="WP_052743237.1">
    <property type="nucleotide sequence ID" value="NZ_LAVA02000140.1"/>
</dbReference>
<evidence type="ECO:0000313" key="1">
    <source>
        <dbReference type="EMBL" id="OIJ62765.1"/>
    </source>
</evidence>
<accession>A0A1J4NNA8</accession>
<dbReference type="Gene3D" id="1.10.260.40">
    <property type="entry name" value="lambda repressor-like DNA-binding domains"/>
    <property type="match status" value="1"/>
</dbReference>
<dbReference type="Proteomes" id="UP000034196">
    <property type="component" value="Unassembled WGS sequence"/>
</dbReference>
<dbReference type="STRING" id="1428628.WN71_037795"/>
<name>A0A1J4NNA8_9ACTN</name>
<protein>
    <submittedName>
        <fullName evidence="1">Uncharacterized protein</fullName>
    </submittedName>
</protein>
<dbReference type="AlphaFoldDB" id="A0A1J4NNA8"/>
<gene>
    <name evidence="1" type="ORF">WN71_037795</name>
</gene>